<name>A0A812W391_SYMPI</name>
<accession>A0A812W391</accession>
<feature type="region of interest" description="Disordered" evidence="2">
    <location>
        <begin position="122"/>
        <end position="201"/>
    </location>
</feature>
<dbReference type="GO" id="GO:0005524">
    <property type="term" value="F:ATP binding"/>
    <property type="evidence" value="ECO:0007669"/>
    <property type="project" value="UniProtKB-UniRule"/>
</dbReference>
<keyword evidence="4" id="KW-1185">Reference proteome</keyword>
<protein>
    <recommendedName>
        <fullName evidence="5">Protein kinase domain-containing protein</fullName>
    </recommendedName>
</protein>
<gene>
    <name evidence="3" type="ORF">SPIL2461_LOCUS17554</name>
</gene>
<dbReference type="PROSITE" id="PS00107">
    <property type="entry name" value="PROTEIN_KINASE_ATP"/>
    <property type="match status" value="1"/>
</dbReference>
<feature type="compositionally biased region" description="Polar residues" evidence="2">
    <location>
        <begin position="133"/>
        <end position="146"/>
    </location>
</feature>
<evidence type="ECO:0000313" key="3">
    <source>
        <dbReference type="EMBL" id="CAE7654698.1"/>
    </source>
</evidence>
<dbReference type="SUPFAM" id="SSF56112">
    <property type="entry name" value="Protein kinase-like (PK-like)"/>
    <property type="match status" value="1"/>
</dbReference>
<reference evidence="3" key="1">
    <citation type="submission" date="2021-02" db="EMBL/GenBank/DDBJ databases">
        <authorList>
            <person name="Dougan E. K."/>
            <person name="Rhodes N."/>
            <person name="Thang M."/>
            <person name="Chan C."/>
        </authorList>
    </citation>
    <scope>NUCLEOTIDE SEQUENCE</scope>
</reference>
<dbReference type="EMBL" id="CAJNIZ010043238">
    <property type="protein sequence ID" value="CAE7654698.1"/>
    <property type="molecule type" value="Genomic_DNA"/>
</dbReference>
<keyword evidence="1" id="KW-0547">Nucleotide-binding</keyword>
<proteinExistence type="predicted"/>
<comment type="caution">
    <text evidence="3">The sequence shown here is derived from an EMBL/GenBank/DDBJ whole genome shotgun (WGS) entry which is preliminary data.</text>
</comment>
<evidence type="ECO:0000256" key="2">
    <source>
        <dbReference type="SAM" id="MobiDB-lite"/>
    </source>
</evidence>
<organism evidence="3 4">
    <name type="scientific">Symbiodinium pilosum</name>
    <name type="common">Dinoflagellate</name>
    <dbReference type="NCBI Taxonomy" id="2952"/>
    <lineage>
        <taxon>Eukaryota</taxon>
        <taxon>Sar</taxon>
        <taxon>Alveolata</taxon>
        <taxon>Dinophyceae</taxon>
        <taxon>Suessiales</taxon>
        <taxon>Symbiodiniaceae</taxon>
        <taxon>Symbiodinium</taxon>
    </lineage>
</organism>
<dbReference type="AlphaFoldDB" id="A0A812W391"/>
<dbReference type="InterPro" id="IPR011009">
    <property type="entry name" value="Kinase-like_dom_sf"/>
</dbReference>
<feature type="compositionally biased region" description="Pro residues" evidence="2">
    <location>
        <begin position="175"/>
        <end position="188"/>
    </location>
</feature>
<feature type="binding site" evidence="1">
    <location>
        <position position="249"/>
    </location>
    <ligand>
        <name>ATP</name>
        <dbReference type="ChEBI" id="CHEBI:30616"/>
    </ligand>
</feature>
<evidence type="ECO:0000313" key="4">
    <source>
        <dbReference type="Proteomes" id="UP000649617"/>
    </source>
</evidence>
<evidence type="ECO:0000256" key="1">
    <source>
        <dbReference type="PROSITE-ProRule" id="PRU10141"/>
    </source>
</evidence>
<dbReference type="OrthoDB" id="10555141at2759"/>
<keyword evidence="1" id="KW-0067">ATP-binding</keyword>
<evidence type="ECO:0008006" key="5">
    <source>
        <dbReference type="Google" id="ProtNLM"/>
    </source>
</evidence>
<dbReference type="Proteomes" id="UP000649617">
    <property type="component" value="Unassembled WGS sequence"/>
</dbReference>
<sequence>MGAARRGTSPVPSPMPPTFVASPMRGGWCGAATPMTPYPPPLSARDPSRSTAAVRVHTPNGIAAAVHVRQAHSPTPLMFARHAVSAVVGQVGYASPMAATPPRRALFEYALASPRRLAPQEAYTKVTKPAASPRQTSSVASSRFQQVPSVAPPNPSPSVSTTVAEGNGASGARTPVPPAPTPPPPAPPQAQTQDDEGNNSLVPGMQLQVGYLHLRTQELLGSGSYSTVWLAQVEKGNDTADAPQNVALKDVFCRGEAALQQSLFEVQLLMAVERRVKRAAQRGQPLQMPRLPRCLTYQVDASGAGWSVRMALTRLRGEQLDGWLQRSTEVSSECSQMPWTDALRGGCILARPWALLAAFFGY</sequence>
<dbReference type="InterPro" id="IPR017441">
    <property type="entry name" value="Protein_kinase_ATP_BS"/>
</dbReference>